<feature type="compositionally biased region" description="Basic residues" evidence="1">
    <location>
        <begin position="205"/>
        <end position="218"/>
    </location>
</feature>
<dbReference type="Proteomes" id="UP001286456">
    <property type="component" value="Unassembled WGS sequence"/>
</dbReference>
<feature type="compositionally biased region" description="Basic and acidic residues" evidence="1">
    <location>
        <begin position="297"/>
        <end position="310"/>
    </location>
</feature>
<feature type="compositionally biased region" description="Basic residues" evidence="1">
    <location>
        <begin position="389"/>
        <end position="402"/>
    </location>
</feature>
<feature type="compositionally biased region" description="Polar residues" evidence="1">
    <location>
        <begin position="29"/>
        <end position="44"/>
    </location>
</feature>
<feature type="compositionally biased region" description="Polar residues" evidence="1">
    <location>
        <begin position="127"/>
        <end position="138"/>
    </location>
</feature>
<feature type="compositionally biased region" description="Polar residues" evidence="1">
    <location>
        <begin position="404"/>
        <end position="427"/>
    </location>
</feature>
<feature type="compositionally biased region" description="Polar residues" evidence="1">
    <location>
        <begin position="274"/>
        <end position="291"/>
    </location>
</feature>
<dbReference type="AlphaFoldDB" id="A0AAE0MM36"/>
<dbReference type="EMBL" id="JAUEPO010000001">
    <property type="protein sequence ID" value="KAK3336678.1"/>
    <property type="molecule type" value="Genomic_DNA"/>
</dbReference>
<feature type="compositionally biased region" description="Basic and acidic residues" evidence="1">
    <location>
        <begin position="331"/>
        <end position="342"/>
    </location>
</feature>
<evidence type="ECO:0000313" key="3">
    <source>
        <dbReference type="Proteomes" id="UP001286456"/>
    </source>
</evidence>
<name>A0AAE0MM36_9PEZI</name>
<feature type="compositionally biased region" description="Low complexity" evidence="1">
    <location>
        <begin position="639"/>
        <end position="677"/>
    </location>
</feature>
<feature type="compositionally biased region" description="Polar residues" evidence="1">
    <location>
        <begin position="598"/>
        <end position="623"/>
    </location>
</feature>
<feature type="compositionally biased region" description="Polar residues" evidence="1">
    <location>
        <begin position="312"/>
        <end position="321"/>
    </location>
</feature>
<feature type="region of interest" description="Disordered" evidence="1">
    <location>
        <begin position="125"/>
        <end position="542"/>
    </location>
</feature>
<sequence length="721" mass="77297">MSYPYFQPGMDGTPVGHHHLGPVHLQPYQQQGHFLSPPGQQDRQLAQRHLPPPPQMQPFTMTPRAASLQPVARNFSDWPPDGNPIREGQLETPTKSGPPKGSRFAHQAPGAKVLAPILPVDAAVQNMAASSSDPVSQETRQDQELDEEDHGTVIRRKPRQNPGLPTQWVDRSYSAGPSDQTTKEMPPEAFGSEAQPQDGPAHSVDKKKWKSKSKKKKNQSNNQSTPNSDAAIASLSHPHAARDKGKQAEAAPDVAPGIGSDKNRKDGIKAAASRPTTPADLNSNFRAQKNNGPKAASKSDAKPKGQEEGTRVSASRPSTPIDSVDNLRPAQGHEADAKDDTTPKAPSRAVDKNTDNDATPRAPAQVVNRDTSDDPALKAPAQVLDQNQPKKKGRNNRNKKGNKSGNDPSVTAENATDLPSNEPLQSLDSRDTSPDREQHPRLSADQSYRAQAGGSLRVSRNRSKGPSSKGPFATNETVTKDSEDKEPPVEVAENPTAAVSSLATSAKQAEKDVEQPSDSKKEVTLAEQSIHGSFKNLPKQFNAWPRQRDGKIWVPPPLTIPPRATTPKVVVEHVEDVKQRDTSAAMDSDGLQFGSKKPSASSATLSHRTSDYFSTKSSFSRENSPPAADELKFESPLQSPERSAPSHSSSPKDSPRAPSRASSSTPSSSTMTHIPSPVDGNGSPAKSVAIRAQSAGTTPQKQSNTVSRAKSQPSSPMGRRG</sequence>
<feature type="region of interest" description="Disordered" evidence="1">
    <location>
        <begin position="576"/>
        <end position="721"/>
    </location>
</feature>
<feature type="compositionally biased region" description="Polar residues" evidence="1">
    <location>
        <begin position="694"/>
        <end position="715"/>
    </location>
</feature>
<evidence type="ECO:0000313" key="2">
    <source>
        <dbReference type="EMBL" id="KAK3336678.1"/>
    </source>
</evidence>
<gene>
    <name evidence="2" type="ORF">B0T19DRAFT_437413</name>
</gene>
<keyword evidence="3" id="KW-1185">Reference proteome</keyword>
<evidence type="ECO:0000256" key="1">
    <source>
        <dbReference type="SAM" id="MobiDB-lite"/>
    </source>
</evidence>
<proteinExistence type="predicted"/>
<feature type="compositionally biased region" description="Polar residues" evidence="1">
    <location>
        <begin position="497"/>
        <end position="507"/>
    </location>
</feature>
<protein>
    <submittedName>
        <fullName evidence="2">Uncharacterized protein</fullName>
    </submittedName>
</protein>
<feature type="region of interest" description="Disordered" evidence="1">
    <location>
        <begin position="29"/>
        <end position="110"/>
    </location>
</feature>
<feature type="compositionally biased region" description="Basic and acidic residues" evidence="1">
    <location>
        <begin position="508"/>
        <end position="524"/>
    </location>
</feature>
<accession>A0AAE0MM36</accession>
<organism evidence="2 3">
    <name type="scientific">Cercophora scortea</name>
    <dbReference type="NCBI Taxonomy" id="314031"/>
    <lineage>
        <taxon>Eukaryota</taxon>
        <taxon>Fungi</taxon>
        <taxon>Dikarya</taxon>
        <taxon>Ascomycota</taxon>
        <taxon>Pezizomycotina</taxon>
        <taxon>Sordariomycetes</taxon>
        <taxon>Sordariomycetidae</taxon>
        <taxon>Sordariales</taxon>
        <taxon>Lasiosphaeriaceae</taxon>
        <taxon>Cercophora</taxon>
    </lineage>
</organism>
<reference evidence="2" key="2">
    <citation type="submission" date="2023-06" db="EMBL/GenBank/DDBJ databases">
        <authorList>
            <consortium name="Lawrence Berkeley National Laboratory"/>
            <person name="Haridas S."/>
            <person name="Hensen N."/>
            <person name="Bonometti L."/>
            <person name="Westerberg I."/>
            <person name="Brannstrom I.O."/>
            <person name="Guillou S."/>
            <person name="Cros-Aarteil S."/>
            <person name="Calhoun S."/>
            <person name="Kuo A."/>
            <person name="Mondo S."/>
            <person name="Pangilinan J."/>
            <person name="Riley R."/>
            <person name="Labutti K."/>
            <person name="Andreopoulos B."/>
            <person name="Lipzen A."/>
            <person name="Chen C."/>
            <person name="Yanf M."/>
            <person name="Daum C."/>
            <person name="Ng V."/>
            <person name="Clum A."/>
            <person name="Steindorff A."/>
            <person name="Ohm R."/>
            <person name="Martin F."/>
            <person name="Silar P."/>
            <person name="Natvig D."/>
            <person name="Lalanne C."/>
            <person name="Gautier V."/>
            <person name="Ament-Velasquez S.L."/>
            <person name="Kruys A."/>
            <person name="Hutchinson M.I."/>
            <person name="Powell A.J."/>
            <person name="Barry K."/>
            <person name="Miller A.N."/>
            <person name="Grigoriev I.V."/>
            <person name="Debuchy R."/>
            <person name="Gladieux P."/>
            <person name="Thoren M.H."/>
            <person name="Johannesson H."/>
        </authorList>
    </citation>
    <scope>NUCLEOTIDE SEQUENCE</scope>
    <source>
        <strain evidence="2">SMH4131-1</strain>
    </source>
</reference>
<feature type="compositionally biased region" description="Basic and acidic residues" evidence="1">
    <location>
        <begin position="428"/>
        <end position="442"/>
    </location>
</feature>
<reference evidence="2" key="1">
    <citation type="journal article" date="2023" name="Mol. Phylogenet. Evol.">
        <title>Genome-scale phylogeny and comparative genomics of the fungal order Sordariales.</title>
        <authorList>
            <person name="Hensen N."/>
            <person name="Bonometti L."/>
            <person name="Westerberg I."/>
            <person name="Brannstrom I.O."/>
            <person name="Guillou S."/>
            <person name="Cros-Aarteil S."/>
            <person name="Calhoun S."/>
            <person name="Haridas S."/>
            <person name="Kuo A."/>
            <person name="Mondo S."/>
            <person name="Pangilinan J."/>
            <person name="Riley R."/>
            <person name="LaButti K."/>
            <person name="Andreopoulos B."/>
            <person name="Lipzen A."/>
            <person name="Chen C."/>
            <person name="Yan M."/>
            <person name="Daum C."/>
            <person name="Ng V."/>
            <person name="Clum A."/>
            <person name="Steindorff A."/>
            <person name="Ohm R.A."/>
            <person name="Martin F."/>
            <person name="Silar P."/>
            <person name="Natvig D.O."/>
            <person name="Lalanne C."/>
            <person name="Gautier V."/>
            <person name="Ament-Velasquez S.L."/>
            <person name="Kruys A."/>
            <person name="Hutchinson M.I."/>
            <person name="Powell A.J."/>
            <person name="Barry K."/>
            <person name="Miller A.N."/>
            <person name="Grigoriev I.V."/>
            <person name="Debuchy R."/>
            <person name="Gladieux P."/>
            <person name="Hiltunen Thoren M."/>
            <person name="Johannesson H."/>
        </authorList>
    </citation>
    <scope>NUCLEOTIDE SEQUENCE</scope>
    <source>
        <strain evidence="2">SMH4131-1</strain>
    </source>
</reference>
<feature type="compositionally biased region" description="Basic and acidic residues" evidence="1">
    <location>
        <begin position="478"/>
        <end position="488"/>
    </location>
</feature>
<comment type="caution">
    <text evidence="2">The sequence shown here is derived from an EMBL/GenBank/DDBJ whole genome shotgun (WGS) entry which is preliminary data.</text>
</comment>